<feature type="domain" description="RNA polymerase sigma factor 70 region 4 type 2" evidence="7">
    <location>
        <begin position="127"/>
        <end position="177"/>
    </location>
</feature>
<dbReference type="CDD" id="cd06171">
    <property type="entry name" value="Sigma70_r4"/>
    <property type="match status" value="1"/>
</dbReference>
<accession>B7JWK2</accession>
<comment type="similarity">
    <text evidence="1">Belongs to the sigma-70 factor family. ECF subfamily.</text>
</comment>
<dbReference type="GO" id="GO:0003677">
    <property type="term" value="F:DNA binding"/>
    <property type="evidence" value="ECO:0007669"/>
    <property type="project" value="InterPro"/>
</dbReference>
<dbReference type="PANTHER" id="PTHR43133:SF51">
    <property type="entry name" value="RNA POLYMERASE SIGMA FACTOR"/>
    <property type="match status" value="1"/>
</dbReference>
<dbReference type="Gene3D" id="1.10.1740.10">
    <property type="match status" value="1"/>
</dbReference>
<feature type="region of interest" description="Disordered" evidence="5">
    <location>
        <begin position="94"/>
        <end position="115"/>
    </location>
</feature>
<dbReference type="SUPFAM" id="SSF88946">
    <property type="entry name" value="Sigma2 domain of RNA polymerase sigma factors"/>
    <property type="match status" value="1"/>
</dbReference>
<evidence type="ECO:0000256" key="1">
    <source>
        <dbReference type="ARBA" id="ARBA00010641"/>
    </source>
</evidence>
<keyword evidence="2" id="KW-0805">Transcription regulation</keyword>
<evidence type="ECO:0000256" key="5">
    <source>
        <dbReference type="SAM" id="MobiDB-lite"/>
    </source>
</evidence>
<dbReference type="eggNOG" id="COG1595">
    <property type="taxonomic scope" value="Bacteria"/>
</dbReference>
<evidence type="ECO:0000256" key="2">
    <source>
        <dbReference type="ARBA" id="ARBA00023015"/>
    </source>
</evidence>
<dbReference type="NCBIfam" id="TIGR02937">
    <property type="entry name" value="sigma70-ECF"/>
    <property type="match status" value="1"/>
</dbReference>
<dbReference type="STRING" id="41431.PCC8801_4421"/>
<reference evidence="9" key="1">
    <citation type="journal article" date="2011" name="MBio">
        <title>Novel metabolic attributes of the genus Cyanothece, comprising a group of unicellular nitrogen-fixing Cyanobacteria.</title>
        <authorList>
            <person name="Bandyopadhyay A."/>
            <person name="Elvitigala T."/>
            <person name="Welsh E."/>
            <person name="Stockel J."/>
            <person name="Liberton M."/>
            <person name="Min H."/>
            <person name="Sherman L.A."/>
            <person name="Pakrasi H.B."/>
        </authorList>
    </citation>
    <scope>NUCLEOTIDE SEQUENCE [LARGE SCALE GENOMIC DNA]</scope>
    <source>
        <strain evidence="9">PCC 8801</strain>
    </source>
</reference>
<dbReference type="Gene3D" id="1.10.10.10">
    <property type="entry name" value="Winged helix-like DNA-binding domain superfamily/Winged helix DNA-binding domain"/>
    <property type="match status" value="1"/>
</dbReference>
<dbReference type="AlphaFoldDB" id="B7JWK2"/>
<evidence type="ECO:0000256" key="3">
    <source>
        <dbReference type="ARBA" id="ARBA00023082"/>
    </source>
</evidence>
<dbReference type="SUPFAM" id="SSF88659">
    <property type="entry name" value="Sigma3 and sigma4 domains of RNA polymerase sigma factors"/>
    <property type="match status" value="1"/>
</dbReference>
<dbReference type="InterPro" id="IPR036388">
    <property type="entry name" value="WH-like_DNA-bd_sf"/>
</dbReference>
<sequence>MLANNQAGTTDKDIVLRCQRGDAASFKQLYRRYQQRVRSTLYQLCGRELLDDLEQEVFLRVWKALPRLRNPDYFSTWLYRITWNVATDKRRKFAQSPSFTEDDSSLNMTPSPSSNTPDLMRLHYQDLVQQGLQLLSLEHRVVLVLHDLEDVPQKEVANILKLPIGTVKSRLFYARNQIKKFLQQQGAL</sequence>
<dbReference type="InterPro" id="IPR013324">
    <property type="entry name" value="RNA_pol_sigma_r3/r4-like"/>
</dbReference>
<dbReference type="RefSeq" id="WP_015785397.1">
    <property type="nucleotide sequence ID" value="NC_011726.1"/>
</dbReference>
<dbReference type="InterPro" id="IPR014284">
    <property type="entry name" value="RNA_pol_sigma-70_dom"/>
</dbReference>
<keyword evidence="3" id="KW-0731">Sigma factor</keyword>
<feature type="compositionally biased region" description="Polar residues" evidence="5">
    <location>
        <begin position="95"/>
        <end position="115"/>
    </location>
</feature>
<evidence type="ECO:0000256" key="4">
    <source>
        <dbReference type="ARBA" id="ARBA00023163"/>
    </source>
</evidence>
<gene>
    <name evidence="8" type="ordered locus">PCC8801_4421</name>
</gene>
<dbReference type="PANTHER" id="PTHR43133">
    <property type="entry name" value="RNA POLYMERASE ECF-TYPE SIGMA FACTO"/>
    <property type="match status" value="1"/>
</dbReference>
<name>B7JWK2_RIPO1</name>
<dbReference type="InterPro" id="IPR013325">
    <property type="entry name" value="RNA_pol_sigma_r2"/>
</dbReference>
<dbReference type="InterPro" id="IPR013249">
    <property type="entry name" value="RNA_pol_sigma70_r4_t2"/>
</dbReference>
<dbReference type="InterPro" id="IPR007627">
    <property type="entry name" value="RNA_pol_sigma70_r2"/>
</dbReference>
<dbReference type="KEGG" id="cyp:PCC8801_4421"/>
<dbReference type="Pfam" id="PF08281">
    <property type="entry name" value="Sigma70_r4_2"/>
    <property type="match status" value="1"/>
</dbReference>
<dbReference type="InterPro" id="IPR039425">
    <property type="entry name" value="RNA_pol_sigma-70-like"/>
</dbReference>
<evidence type="ECO:0000313" key="8">
    <source>
        <dbReference type="EMBL" id="ACK68343.1"/>
    </source>
</evidence>
<evidence type="ECO:0000259" key="7">
    <source>
        <dbReference type="Pfam" id="PF08281"/>
    </source>
</evidence>
<protein>
    <submittedName>
        <fullName evidence="8">RNA polymerase, sigma-24 subunit, ECF subfamily</fullName>
    </submittedName>
</protein>
<keyword evidence="9" id="KW-1185">Reference proteome</keyword>
<dbReference type="GO" id="GO:0006352">
    <property type="term" value="P:DNA-templated transcription initiation"/>
    <property type="evidence" value="ECO:0007669"/>
    <property type="project" value="InterPro"/>
</dbReference>
<dbReference type="NCBIfam" id="NF009171">
    <property type="entry name" value="PRK12518.1"/>
    <property type="match status" value="1"/>
</dbReference>
<organism evidence="8 9">
    <name type="scientific">Rippkaea orientalis (strain PCC 8801 / RF-1)</name>
    <name type="common">Cyanothece sp. (strain PCC 8801)</name>
    <dbReference type="NCBI Taxonomy" id="41431"/>
    <lineage>
        <taxon>Bacteria</taxon>
        <taxon>Bacillati</taxon>
        <taxon>Cyanobacteriota</taxon>
        <taxon>Cyanophyceae</taxon>
        <taxon>Oscillatoriophycideae</taxon>
        <taxon>Chroococcales</taxon>
        <taxon>Aphanothecaceae</taxon>
        <taxon>Rippkaea</taxon>
        <taxon>Rippkaea orientalis</taxon>
    </lineage>
</organism>
<evidence type="ECO:0000313" key="9">
    <source>
        <dbReference type="Proteomes" id="UP000008204"/>
    </source>
</evidence>
<dbReference type="HOGENOM" id="CLU_047691_3_0_3"/>
<dbReference type="Proteomes" id="UP000008204">
    <property type="component" value="Chromosome"/>
</dbReference>
<proteinExistence type="inferred from homology"/>
<evidence type="ECO:0000259" key="6">
    <source>
        <dbReference type="Pfam" id="PF04542"/>
    </source>
</evidence>
<dbReference type="GO" id="GO:0016987">
    <property type="term" value="F:sigma factor activity"/>
    <property type="evidence" value="ECO:0007669"/>
    <property type="project" value="UniProtKB-KW"/>
</dbReference>
<dbReference type="EMBL" id="CP001287">
    <property type="protein sequence ID" value="ACK68343.1"/>
    <property type="molecule type" value="Genomic_DNA"/>
</dbReference>
<feature type="domain" description="RNA polymerase sigma-70 region 2" evidence="6">
    <location>
        <begin position="29"/>
        <end position="92"/>
    </location>
</feature>
<dbReference type="OrthoDB" id="9784984at2"/>
<keyword evidence="4" id="KW-0804">Transcription</keyword>
<dbReference type="Pfam" id="PF04542">
    <property type="entry name" value="Sigma70_r2"/>
    <property type="match status" value="1"/>
</dbReference>